<proteinExistence type="predicted"/>
<keyword evidence="2" id="KW-0812">Transmembrane</keyword>
<feature type="transmembrane region" description="Helical" evidence="2">
    <location>
        <begin position="138"/>
        <end position="158"/>
    </location>
</feature>
<evidence type="ECO:0000313" key="3">
    <source>
        <dbReference type="EMBL" id="GGI13818.1"/>
    </source>
</evidence>
<protein>
    <submittedName>
        <fullName evidence="3">Uncharacterized protein</fullName>
    </submittedName>
</protein>
<dbReference type="RefSeq" id="WP_188354901.1">
    <property type="nucleotide sequence ID" value="NZ_BMDH01000001.1"/>
</dbReference>
<reference evidence="3" key="2">
    <citation type="submission" date="2020-09" db="EMBL/GenBank/DDBJ databases">
        <authorList>
            <person name="Sun Q."/>
            <person name="Sedlacek I."/>
        </authorList>
    </citation>
    <scope>NUCLEOTIDE SEQUENCE</scope>
    <source>
        <strain evidence="3">CCM 8606</strain>
    </source>
</reference>
<comment type="caution">
    <text evidence="3">The sequence shown here is derived from an EMBL/GenBank/DDBJ whole genome shotgun (WGS) entry which is preliminary data.</text>
</comment>
<keyword evidence="4" id="KW-1185">Reference proteome</keyword>
<evidence type="ECO:0000313" key="4">
    <source>
        <dbReference type="Proteomes" id="UP000619536"/>
    </source>
</evidence>
<reference evidence="3" key="1">
    <citation type="journal article" date="2014" name="Int. J. Syst. Evol. Microbiol.">
        <title>Complete genome sequence of Corynebacterium casei LMG S-19264T (=DSM 44701T), isolated from a smear-ripened cheese.</title>
        <authorList>
            <consortium name="US DOE Joint Genome Institute (JGI-PGF)"/>
            <person name="Walter F."/>
            <person name="Albersmeier A."/>
            <person name="Kalinowski J."/>
            <person name="Ruckert C."/>
        </authorList>
    </citation>
    <scope>NUCLEOTIDE SEQUENCE</scope>
    <source>
        <strain evidence="3">CCM 8606</strain>
    </source>
</reference>
<dbReference type="EMBL" id="BMDH01000001">
    <property type="protein sequence ID" value="GGI13818.1"/>
    <property type="molecule type" value="Genomic_DNA"/>
</dbReference>
<accession>A0A8J3AP10</accession>
<sequence length="220" mass="24022">MVDTTNNNTDAVFGNDAFDNEAFNDSAFDNDAMQDDLVYSSSSAACPVCDTWNKLKSYEKVQAAVDQAQQFIHTHPELEAAYEKAQPTLDAAHDVVSRITLSQVFAALGVVTGLRGLVQGFSARKAIAHGDTKRAKRLALFAGLSAFSAGLWAINTYLQQRQEQDDTFDSLFGVDADTDRFVGDYYDPSDNAVALAQSDNADNDEQPWIIDTDESSEAEN</sequence>
<dbReference type="Proteomes" id="UP000619536">
    <property type="component" value="Unassembled WGS sequence"/>
</dbReference>
<feature type="region of interest" description="Disordered" evidence="1">
    <location>
        <begin position="196"/>
        <end position="220"/>
    </location>
</feature>
<organism evidence="3 4">
    <name type="scientific">Galliscardovia ingluviei</name>
    <dbReference type="NCBI Taxonomy" id="1769422"/>
    <lineage>
        <taxon>Bacteria</taxon>
        <taxon>Bacillati</taxon>
        <taxon>Actinomycetota</taxon>
        <taxon>Actinomycetes</taxon>
        <taxon>Bifidobacteriales</taxon>
        <taxon>Bifidobacteriaceae</taxon>
        <taxon>Galliscardovia</taxon>
    </lineage>
</organism>
<evidence type="ECO:0000256" key="2">
    <source>
        <dbReference type="SAM" id="Phobius"/>
    </source>
</evidence>
<keyword evidence="2" id="KW-0472">Membrane</keyword>
<dbReference type="AlphaFoldDB" id="A0A8J3AP10"/>
<feature type="transmembrane region" description="Helical" evidence="2">
    <location>
        <begin position="99"/>
        <end position="118"/>
    </location>
</feature>
<name>A0A8J3AP10_9BIFI</name>
<keyword evidence="2" id="KW-1133">Transmembrane helix</keyword>
<feature type="compositionally biased region" description="Acidic residues" evidence="1">
    <location>
        <begin position="201"/>
        <end position="220"/>
    </location>
</feature>
<evidence type="ECO:0000256" key="1">
    <source>
        <dbReference type="SAM" id="MobiDB-lite"/>
    </source>
</evidence>
<gene>
    <name evidence="3" type="ORF">GCM10007377_07860</name>
</gene>